<keyword evidence="4" id="KW-1185">Reference proteome</keyword>
<sequence length="203" mass="21987">MPRMIALISAMWLLFGSAAAFAADDKKEVNIRPDIAGVEVQTEDGPVTIERIQDTEHEISGYFAKTSRACPPFCIQPAQVADGVATIGELELLDMLADEAAIVVDARTVDWHAEETIPGALNIPYTEIAGRLDELGCTGSSGAWDCSNARNVALYCNGLWCGQSPTAIRAMLRETYPADRIFYYRGGMQAWKILGLTTVEGGL</sequence>
<reference evidence="3" key="1">
    <citation type="submission" date="2022-10" db="EMBL/GenBank/DDBJ databases">
        <title>Hoeflea sp. J2-29, isolated from marine algae.</title>
        <authorList>
            <person name="Kristyanto S."/>
            <person name="Kim J.M."/>
            <person name="Jeon C.O."/>
        </authorList>
    </citation>
    <scope>NUCLEOTIDE SEQUENCE</scope>
    <source>
        <strain evidence="3">J2-29</strain>
    </source>
</reference>
<dbReference type="Proteomes" id="UP001081283">
    <property type="component" value="Unassembled WGS sequence"/>
</dbReference>
<name>A0ABT3YIS6_9HYPH</name>
<dbReference type="RefSeq" id="WP_267613601.1">
    <property type="nucleotide sequence ID" value="NZ_JAOVZQ010000001.1"/>
</dbReference>
<dbReference type="CDD" id="cd00158">
    <property type="entry name" value="RHOD"/>
    <property type="match status" value="1"/>
</dbReference>
<dbReference type="SUPFAM" id="SSF52821">
    <property type="entry name" value="Rhodanese/Cell cycle control phosphatase"/>
    <property type="match status" value="1"/>
</dbReference>
<evidence type="ECO:0000313" key="3">
    <source>
        <dbReference type="EMBL" id="MCY0095727.1"/>
    </source>
</evidence>
<protein>
    <submittedName>
        <fullName evidence="3">Rhodanese-like domain-containing protein</fullName>
    </submittedName>
</protein>
<dbReference type="Gene3D" id="3.40.250.10">
    <property type="entry name" value="Rhodanese-like domain"/>
    <property type="match status" value="1"/>
</dbReference>
<proteinExistence type="predicted"/>
<accession>A0ABT3YIS6</accession>
<dbReference type="Pfam" id="PF00581">
    <property type="entry name" value="Rhodanese"/>
    <property type="match status" value="1"/>
</dbReference>
<feature type="signal peptide" evidence="1">
    <location>
        <begin position="1"/>
        <end position="22"/>
    </location>
</feature>
<dbReference type="InterPro" id="IPR001763">
    <property type="entry name" value="Rhodanese-like_dom"/>
</dbReference>
<organism evidence="3 4">
    <name type="scientific">Hoeflea ulvae</name>
    <dbReference type="NCBI Taxonomy" id="2983764"/>
    <lineage>
        <taxon>Bacteria</taxon>
        <taxon>Pseudomonadati</taxon>
        <taxon>Pseudomonadota</taxon>
        <taxon>Alphaproteobacteria</taxon>
        <taxon>Hyphomicrobiales</taxon>
        <taxon>Rhizobiaceae</taxon>
        <taxon>Hoeflea</taxon>
    </lineage>
</organism>
<gene>
    <name evidence="3" type="ORF">OEG82_17120</name>
</gene>
<feature type="domain" description="Rhodanese" evidence="2">
    <location>
        <begin position="97"/>
        <end position="200"/>
    </location>
</feature>
<dbReference type="InterPro" id="IPR036873">
    <property type="entry name" value="Rhodanese-like_dom_sf"/>
</dbReference>
<comment type="caution">
    <text evidence="3">The sequence shown here is derived from an EMBL/GenBank/DDBJ whole genome shotgun (WGS) entry which is preliminary data.</text>
</comment>
<dbReference type="SMART" id="SM00450">
    <property type="entry name" value="RHOD"/>
    <property type="match status" value="1"/>
</dbReference>
<dbReference type="PROSITE" id="PS50206">
    <property type="entry name" value="RHODANESE_3"/>
    <property type="match status" value="1"/>
</dbReference>
<feature type="chain" id="PRO_5046192587" evidence="1">
    <location>
        <begin position="23"/>
        <end position="203"/>
    </location>
</feature>
<evidence type="ECO:0000256" key="1">
    <source>
        <dbReference type="SAM" id="SignalP"/>
    </source>
</evidence>
<evidence type="ECO:0000259" key="2">
    <source>
        <dbReference type="PROSITE" id="PS50206"/>
    </source>
</evidence>
<dbReference type="EMBL" id="JAOVZQ010000001">
    <property type="protein sequence ID" value="MCY0095727.1"/>
    <property type="molecule type" value="Genomic_DNA"/>
</dbReference>
<evidence type="ECO:0000313" key="4">
    <source>
        <dbReference type="Proteomes" id="UP001081283"/>
    </source>
</evidence>
<keyword evidence="1" id="KW-0732">Signal</keyword>